<name>A0AAJ0LWW3_9PEZI</name>
<evidence type="ECO:0000256" key="1">
    <source>
        <dbReference type="SAM" id="MobiDB-lite"/>
    </source>
</evidence>
<sequence>MIVMPDSGLGANKHLRLSGQMEILEYNRESDDATLPDLSPNGVASSTGLPTDEWECLEYHLRSDGTIETWVNSKAIAGLTVGPGVTNANSNGWGSAHKPKIQGVYFGRESYSGSVDTFWDDDVAIDSKRVGCSATGGGSAGTATSVKVSEPTTAAEAESTTSSVVVATSSAALTSSAEAPSTATSSVAAAPSETPGGDDSCEVEFVYV</sequence>
<dbReference type="Proteomes" id="UP001271007">
    <property type="component" value="Unassembled WGS sequence"/>
</dbReference>
<evidence type="ECO:0000259" key="2">
    <source>
        <dbReference type="Pfam" id="PF21340"/>
    </source>
</evidence>
<comment type="caution">
    <text evidence="3">The sequence shown here is derived from an EMBL/GenBank/DDBJ whole genome shotgun (WGS) entry which is preliminary data.</text>
</comment>
<organism evidence="3 4">
    <name type="scientific">Extremus antarcticus</name>
    <dbReference type="NCBI Taxonomy" id="702011"/>
    <lineage>
        <taxon>Eukaryota</taxon>
        <taxon>Fungi</taxon>
        <taxon>Dikarya</taxon>
        <taxon>Ascomycota</taxon>
        <taxon>Pezizomycotina</taxon>
        <taxon>Dothideomycetes</taxon>
        <taxon>Dothideomycetidae</taxon>
        <taxon>Mycosphaerellales</taxon>
        <taxon>Extremaceae</taxon>
        <taxon>Extremus</taxon>
    </lineage>
</organism>
<dbReference type="EMBL" id="JAWDJX010000002">
    <property type="protein sequence ID" value="KAK3058238.1"/>
    <property type="molecule type" value="Genomic_DNA"/>
</dbReference>
<gene>
    <name evidence="3" type="ORF">LTR09_001316</name>
</gene>
<feature type="compositionally biased region" description="Low complexity" evidence="1">
    <location>
        <begin position="174"/>
        <end position="195"/>
    </location>
</feature>
<evidence type="ECO:0000313" key="4">
    <source>
        <dbReference type="Proteomes" id="UP001271007"/>
    </source>
</evidence>
<reference evidence="3" key="1">
    <citation type="submission" date="2023-04" db="EMBL/GenBank/DDBJ databases">
        <title>Black Yeasts Isolated from many extreme environments.</title>
        <authorList>
            <person name="Coleine C."/>
            <person name="Stajich J.E."/>
            <person name="Selbmann L."/>
        </authorList>
    </citation>
    <scope>NUCLEOTIDE SEQUENCE</scope>
    <source>
        <strain evidence="3">CCFEE 5312</strain>
    </source>
</reference>
<dbReference type="AlphaFoldDB" id="A0AAJ0LWW3"/>
<dbReference type="Pfam" id="PF21340">
    <property type="entry name" value="Polysacc_lyase-like"/>
    <property type="match status" value="1"/>
</dbReference>
<dbReference type="Gene3D" id="2.60.120.200">
    <property type="match status" value="1"/>
</dbReference>
<accession>A0AAJ0LWW3</accession>
<feature type="region of interest" description="Disordered" evidence="1">
    <location>
        <begin position="174"/>
        <end position="200"/>
    </location>
</feature>
<dbReference type="InterPro" id="IPR048955">
    <property type="entry name" value="Cip1-like_core"/>
</dbReference>
<keyword evidence="4" id="KW-1185">Reference proteome</keyword>
<protein>
    <recommendedName>
        <fullName evidence="2">Cip1-like core domain-containing protein</fullName>
    </recommendedName>
</protein>
<proteinExistence type="predicted"/>
<feature type="domain" description="Cip1-like core" evidence="2">
    <location>
        <begin position="2"/>
        <end position="127"/>
    </location>
</feature>
<evidence type="ECO:0000313" key="3">
    <source>
        <dbReference type="EMBL" id="KAK3058238.1"/>
    </source>
</evidence>